<dbReference type="InterPro" id="IPR028994">
    <property type="entry name" value="Integrin_alpha_N"/>
</dbReference>
<dbReference type="Gene3D" id="2.180.10.10">
    <property type="entry name" value="RHS repeat-associated core"/>
    <property type="match status" value="2"/>
</dbReference>
<dbReference type="InterPro" id="IPR022385">
    <property type="entry name" value="Rhs_assc_core"/>
</dbReference>
<protein>
    <recommendedName>
        <fullName evidence="7">Next to BRCA1 central domain-containing protein</fullName>
    </recommendedName>
</protein>
<organism evidence="5 6">
    <name type="scientific">Duganella margarita</name>
    <dbReference type="NCBI Taxonomy" id="2692170"/>
    <lineage>
        <taxon>Bacteria</taxon>
        <taxon>Pseudomonadati</taxon>
        <taxon>Pseudomonadota</taxon>
        <taxon>Betaproteobacteria</taxon>
        <taxon>Burkholderiales</taxon>
        <taxon>Oxalobacteraceae</taxon>
        <taxon>Telluria group</taxon>
        <taxon>Duganella</taxon>
    </lineage>
</organism>
<dbReference type="RefSeq" id="WP_161045465.1">
    <property type="nucleotide sequence ID" value="NZ_WWCS01000007.1"/>
</dbReference>
<keyword evidence="2" id="KW-0964">Secreted</keyword>
<dbReference type="InterPro" id="IPR013783">
    <property type="entry name" value="Ig-like_fold"/>
</dbReference>
<evidence type="ECO:0000256" key="3">
    <source>
        <dbReference type="ARBA" id="ARBA00023026"/>
    </source>
</evidence>
<dbReference type="PANTHER" id="PTHR32305">
    <property type="match status" value="1"/>
</dbReference>
<dbReference type="InterPro" id="IPR050708">
    <property type="entry name" value="T6SS_VgrG/RHS"/>
</dbReference>
<evidence type="ECO:0000313" key="5">
    <source>
        <dbReference type="EMBL" id="MYN40409.1"/>
    </source>
</evidence>
<evidence type="ECO:0000256" key="2">
    <source>
        <dbReference type="ARBA" id="ARBA00022525"/>
    </source>
</evidence>
<sequence>MRLQFKLLFGLFNLSYRVGSTAFNRIQFSASVKTIFIALSLAAGVIAAPVSQAAKANNVIHFATPPNTPLSAGTVGISASPDSETVVRFSSSSSSVCSVSNAVYSGGSTSATVTLLSVGTCSIDANSTGNIDFNAPPTANRQFQVLSPALIPQSINFGSIPNHVYPGSFIVSAIATSGLPVDFYSRNNSICSVVGTTVTLYSVGQCTLVANQAGDNKTYSAATPVEQSFLITPPNQSISFDTIGTKTYPGSVELRAIATSGLTVRFGVTTYSTCSVSGTTLTFVSPGTCSVYAAQPGNANWAAAPQVTQNFTILGSQSITFDSIGTQFYPGSVTLSAKATSQLGVTFAASGICTVSGATATFNGPGDCTISASQSGGGQWAAAPTVSQVFSVILRSQSIDFPVIADQSYPGSVQISANATSGQSVYFSSATSDVCTVAGNLVTLKGAGTCTILANQGGSSYYYAAPQVSRSFRVLKSQAITFATLPPLLIAGGNSATLVASASSGLQVQLSSTTPAVCSVDGATLKGLTTGTCTVLASQAGDGVTFGPAQATQSTQVKVNSASFDSSKLDMVSSLPLGGTYTAKVTVKNDGTSTWFANKDYFLGSQSAENNTIWGLKRVSVDTDVPSGGTYTFTIPVTAPATAGAYHFQWRMVQENIQWFGLPTEDRIVIVGTPTGTATVSLTASPMNSRVAPGAQANIAFTGKSTGATAVLKLELFRDIGSGFENSPVSTVTGSGAVQDFNYTYAARSGTYRFKLRSTDTAQNISESQPVIVNVTDSAIAGKIFGVRGTADGLAQAYGWVCQVASTQTLAYSVYLDAPASLGGTLLTNGTANVTTEADNLAVQSQCQTPGVGHHFVFDVSTYAAQYAGRSFYIQAQGTGSSQVVLPCDDNNCTIPSGLRIGLTTPVDGDRYLAPATVFARVAVTGGQVYDEVAININNEWIAAQADTEQNTFYAKKQDLPARADPYTVYARLRKGTSVIYSAQNKVFVDPATGITLSVSAPTAQTKVIAKTATQLAASASFPAGSPYVIASVKFYSNGQLIATAANTNNLWTSSWTPPLSATVDILARAFDGSGKVLAESSPVHIIIGGDKGPAVPGSEVPIAVDMVVPHLSNADAGTLPGNLTVGADGAASYSIPIVVPPGTAGVQPELSLNYSSSGLNGFAGLGWSLSGLSSIHRCGKTIAQDGVNDRIRFSTSDRLCLDGKRLVLANLALSDDNYWANNAEYRTEITDFSRITTNIDDKGLRSFKVETKAGEILTFGASSTSYVTPIITAVNSGTTALQPAAKSGAQSWAVDSIKDKVGNFIEIIYEQTEQGEHRPSLVRYGGNGLKAHAAVQISYESRPDAWKKYIDETRNDLRNRISHIRTYVGSDLSSTLSSATLIRDYVLSYEQSPTSGRSLLNSVQACAKLISKATDVSSTDCLPATTFAWGKPDPSKTAGFESKGIWAGGPSLSTFYNANGTTISANHPDYFSFSDFENNGYTDILEKRVRGINVPVVEANDLPQGTLRTQYRYFHNTGSAFSEYKYQLSTGEPFIVLETGDFDGDGFLDILVTTVGSGSGSAKICLSPFAKTSLGSTDTPLSFDCEGGKIYPAVGGNSARALPYVVDVLGEGRSAHYSTNISDIATVCIQGTCQVDKNPPTALAMFSPNDTSVDYSQNQYTRLNQMVDFSGVGKPYDVRWTRVNFVQSTQDGGETIYDPHYENLTPRVVLNNFNAPGAVNTGEMANYSYKSFPVPPKNTFYQPYLFDRDTDMGSISNDFNGSGYNSLAFGYLVLKWDSNNFYYSYDDAQFTICLSTGRALDCGVRQKYSKDRYVSVRAIGQFFGDGQATILADVMSYPALNKPQPSGALTMCRVTGDDTTSGTGIEDTNMACDTWAGFTMPVKGSPNAGDNIFFLDMMGTGRTQILQYHSGKFDALNKWVADDRWEVFAPIDLAPAGQALDRIYKVTNGLGATGTVEYADALTGGIVTRSTQPSLKYPMRNNPRTGKIVSRLSNANGFGAGGQISTQTSYRYEDDAANVAGRGSQGFAKVSIKDELSGIVSSSTYSQTWPFSGMALSSSVVSKDLVTLSSTVNSLKVNSISQTNGQVVYFPYVEVIATTSKDLSGDALGTKTVTNTYGDAWGNLTKQTSELDEHTYLSTTVTEYLNDPKAWLIGKPLSVTTTKTDANANSVSRKITYDYDSTTGLLNSSTQMPDIAAFKVVTTFDRTGNKFGLVNKTTQTWLNPIINPNRATASQRSRTLSSVTYDANGRFPATSTNALGQVESFTFDAGSGLRTRVDDINQLATIFTYDAFGRLKQVLTPGGTQIREYKKLCDTECPSGAALVYIVDTFHSNADGTSFSRMAVPSIQYFDNVEHLLGSLTWGLTGKKIRTSNSYDERGRVQQIGRPYFDEENAFFKQKNVYDDLNRITKLTTLDEGGKSIDFQTTFKGLQIEKQNPKNYKRVENYYPNGKLKSITDEKNGKTVFEYDAFDNLNKTTDPEGNVNTITYDVLGRKISLNDRDLGLIEYSVDPLGRTWKQTTPKQRIAKTTSSKETSALTDFDDLDRTTARYETDLESHWSYDEDLSQGGGKAAGKLTQAWTQAGSFRDYERTHLYDALGRNIQTTALAGGMIFEDLMSFDGWERPSKVTYDAMTTLEFSYRYNAKGFQYQVVRGDIVLAEKRDADAEGRDLEIRLGNGLTDVHEFYPSTGRPKYASLTTTTNNALLQQSYTFDVLGNVDNSALYWNASVSSPATGTIEKFTYDELNRVYQTTYSGEYENTYTGSGNIKTKVTPYSGKATYTYPTPGPNSVRPHAVTNITGIGDFTYDDNGNLKAGDGKNVTWTSFDMPLKISSSTFVSQFIYGPEHQRTVQCKTSKACGTYAIYYGRGQEISVQSGIFTLKTYWPWNLGFETFVDSGDSGTSKLFWNHTDRLGSIVATTGSDGTLQDSLGFDVWGKRRKFDGASAALGSNPSPDDLAGKFDNKGYTGHEMLDDLDLVHMNGRVYNPRIGRFLSADPFVPDPTNGQSYNRYSYVLNNPTNLTDPTGFCEGKVSSSDCGEKREKVVDPSIRIIWINPPEGGDRSQTGGKTGSSGEKIQSGKNDQGKVDSGSASPSSTNSGGGGSTCTTGSTSGTCSTTHNEFVQDGVPTIVAKPNGLVRDKPSTFGVTPADREVGTMIGIAASGLPFDRAAVGLYRGAQAIRAARAARALRTSEGMANSVSGMRLNAQLAAEQAAGVRAPSAITEYSEHALQQIAGRDGGIGVSQSALEDAFANPTNIKFAPSKYGPTFQFIGQDATIVVNGEGRVVTGWGTSAGGVK</sequence>
<gene>
    <name evidence="5" type="ORF">GTP55_13600</name>
</gene>
<proteinExistence type="predicted"/>
<name>A0ABW9WGZ0_9BURK</name>
<dbReference type="NCBIfam" id="TIGR03696">
    <property type="entry name" value="Rhs_assc_core"/>
    <property type="match status" value="1"/>
</dbReference>
<feature type="compositionally biased region" description="Polar residues" evidence="4">
    <location>
        <begin position="3061"/>
        <end position="3080"/>
    </location>
</feature>
<dbReference type="Proteomes" id="UP000466332">
    <property type="component" value="Unassembled WGS sequence"/>
</dbReference>
<dbReference type="Gene3D" id="2.60.40.10">
    <property type="entry name" value="Immunoglobulins"/>
    <property type="match status" value="2"/>
</dbReference>
<evidence type="ECO:0008006" key="7">
    <source>
        <dbReference type="Google" id="ProtNLM"/>
    </source>
</evidence>
<feature type="region of interest" description="Disordered" evidence="4">
    <location>
        <begin position="3047"/>
        <end position="3112"/>
    </location>
</feature>
<accession>A0ABW9WGZ0</accession>
<comment type="caution">
    <text evidence="5">The sequence shown here is derived from an EMBL/GenBank/DDBJ whole genome shotgun (WGS) entry which is preliminary data.</text>
</comment>
<dbReference type="Pfam" id="PF03534">
    <property type="entry name" value="SpvB"/>
    <property type="match status" value="1"/>
</dbReference>
<dbReference type="InterPro" id="IPR003284">
    <property type="entry name" value="Sal_SpvB"/>
</dbReference>
<keyword evidence="3" id="KW-0843">Virulence</keyword>
<dbReference type="Pfam" id="PF05593">
    <property type="entry name" value="RHS_repeat"/>
    <property type="match status" value="1"/>
</dbReference>
<evidence type="ECO:0000256" key="1">
    <source>
        <dbReference type="ARBA" id="ARBA00004613"/>
    </source>
</evidence>
<dbReference type="EMBL" id="WWCS01000007">
    <property type="protein sequence ID" value="MYN40409.1"/>
    <property type="molecule type" value="Genomic_DNA"/>
</dbReference>
<evidence type="ECO:0000313" key="6">
    <source>
        <dbReference type="Proteomes" id="UP000466332"/>
    </source>
</evidence>
<dbReference type="PANTHER" id="PTHR32305:SF15">
    <property type="entry name" value="PROTEIN RHSA-RELATED"/>
    <property type="match status" value="1"/>
</dbReference>
<comment type="subcellular location">
    <subcellularLocation>
        <location evidence="1">Secreted</location>
    </subcellularLocation>
</comment>
<reference evidence="5 6" key="1">
    <citation type="submission" date="2019-12" db="EMBL/GenBank/DDBJ databases">
        <title>Novel species isolated from a subtropical stream in China.</title>
        <authorList>
            <person name="Lu H."/>
        </authorList>
    </citation>
    <scope>NUCLEOTIDE SEQUENCE [LARGE SCALE GENOMIC DNA]</scope>
    <source>
        <strain evidence="5 6">FT109W</strain>
    </source>
</reference>
<dbReference type="SUPFAM" id="SSF69318">
    <property type="entry name" value="Integrin alpha N-terminal domain"/>
    <property type="match status" value="1"/>
</dbReference>
<keyword evidence="6" id="KW-1185">Reference proteome</keyword>
<evidence type="ECO:0000256" key="4">
    <source>
        <dbReference type="SAM" id="MobiDB-lite"/>
    </source>
</evidence>
<dbReference type="InterPro" id="IPR031325">
    <property type="entry name" value="RHS_repeat"/>
</dbReference>
<feature type="compositionally biased region" description="Low complexity" evidence="4">
    <location>
        <begin position="3087"/>
        <end position="3096"/>
    </location>
</feature>
<feature type="compositionally biased region" description="Low complexity" evidence="4">
    <location>
        <begin position="3103"/>
        <end position="3112"/>
    </location>
</feature>